<name>A0A2P2J104_RHIMU</name>
<protein>
    <submittedName>
        <fullName evidence="1">Uncharacterized protein</fullName>
    </submittedName>
</protein>
<organism evidence="1">
    <name type="scientific">Rhizophora mucronata</name>
    <name type="common">Asiatic mangrove</name>
    <dbReference type="NCBI Taxonomy" id="61149"/>
    <lineage>
        <taxon>Eukaryota</taxon>
        <taxon>Viridiplantae</taxon>
        <taxon>Streptophyta</taxon>
        <taxon>Embryophyta</taxon>
        <taxon>Tracheophyta</taxon>
        <taxon>Spermatophyta</taxon>
        <taxon>Magnoliopsida</taxon>
        <taxon>eudicotyledons</taxon>
        <taxon>Gunneridae</taxon>
        <taxon>Pentapetalae</taxon>
        <taxon>rosids</taxon>
        <taxon>fabids</taxon>
        <taxon>Malpighiales</taxon>
        <taxon>Rhizophoraceae</taxon>
        <taxon>Rhizophora</taxon>
    </lineage>
</organism>
<dbReference type="AlphaFoldDB" id="A0A2P2J104"/>
<dbReference type="EMBL" id="GGEC01006648">
    <property type="protein sequence ID" value="MBW87131.1"/>
    <property type="molecule type" value="Transcribed_RNA"/>
</dbReference>
<evidence type="ECO:0000313" key="1">
    <source>
        <dbReference type="EMBL" id="MBW87131.1"/>
    </source>
</evidence>
<sequence length="77" mass="9200">MLVHVRGHKLRRRGTYPTASQKIRKHWCGHQCFWSPIEPQQPIRFRLERFQPTRRGFHFGLQTLGQDQFLCPAKSVD</sequence>
<proteinExistence type="predicted"/>
<accession>A0A2P2J104</accession>
<reference evidence="1" key="1">
    <citation type="submission" date="2018-02" db="EMBL/GenBank/DDBJ databases">
        <title>Rhizophora mucronata_Transcriptome.</title>
        <authorList>
            <person name="Meera S.P."/>
            <person name="Sreeshan A."/>
            <person name="Augustine A."/>
        </authorList>
    </citation>
    <scope>NUCLEOTIDE SEQUENCE</scope>
    <source>
        <tissue evidence="1">Leaf</tissue>
    </source>
</reference>